<protein>
    <submittedName>
        <fullName evidence="2">Uncharacterized protein</fullName>
    </submittedName>
</protein>
<evidence type="ECO:0000313" key="3">
    <source>
        <dbReference type="Proteomes" id="UP000824120"/>
    </source>
</evidence>
<dbReference type="AlphaFoldDB" id="A0A9J5X3S0"/>
<name>A0A9J5X3S0_SOLCO</name>
<sequence>MVSEDVTRDKVDQNHSKGSCLEGSTVSWPCKVNKQWSTMEEKYLIKDIFFVFLTTRETRNRYPLAAHRMYSEVGVNGSKCRRQKITRARVLVPEYGAGRGAIFDCKLRKIGI</sequence>
<comment type="caution">
    <text evidence="2">The sequence shown here is derived from an EMBL/GenBank/DDBJ whole genome shotgun (WGS) entry which is preliminary data.</text>
</comment>
<accession>A0A9J5X3S0</accession>
<gene>
    <name evidence="2" type="ORF">H5410_052489</name>
</gene>
<organism evidence="2 3">
    <name type="scientific">Solanum commersonii</name>
    <name type="common">Commerson's wild potato</name>
    <name type="synonym">Commerson's nightshade</name>
    <dbReference type="NCBI Taxonomy" id="4109"/>
    <lineage>
        <taxon>Eukaryota</taxon>
        <taxon>Viridiplantae</taxon>
        <taxon>Streptophyta</taxon>
        <taxon>Embryophyta</taxon>
        <taxon>Tracheophyta</taxon>
        <taxon>Spermatophyta</taxon>
        <taxon>Magnoliopsida</taxon>
        <taxon>eudicotyledons</taxon>
        <taxon>Gunneridae</taxon>
        <taxon>Pentapetalae</taxon>
        <taxon>asterids</taxon>
        <taxon>lamiids</taxon>
        <taxon>Solanales</taxon>
        <taxon>Solanaceae</taxon>
        <taxon>Solanoideae</taxon>
        <taxon>Solaneae</taxon>
        <taxon>Solanum</taxon>
    </lineage>
</organism>
<reference evidence="2 3" key="1">
    <citation type="submission" date="2020-09" db="EMBL/GenBank/DDBJ databases">
        <title>De no assembly of potato wild relative species, Solanum commersonii.</title>
        <authorList>
            <person name="Cho K."/>
        </authorList>
    </citation>
    <scope>NUCLEOTIDE SEQUENCE [LARGE SCALE GENOMIC DNA]</scope>
    <source>
        <strain evidence="2">LZ3.2</strain>
        <tissue evidence="2">Leaf</tissue>
    </source>
</reference>
<dbReference type="EMBL" id="JACXVP010000010">
    <property type="protein sequence ID" value="KAG5581862.1"/>
    <property type="molecule type" value="Genomic_DNA"/>
</dbReference>
<proteinExistence type="predicted"/>
<feature type="compositionally biased region" description="Basic and acidic residues" evidence="1">
    <location>
        <begin position="1"/>
        <end position="15"/>
    </location>
</feature>
<dbReference type="Proteomes" id="UP000824120">
    <property type="component" value="Chromosome 10"/>
</dbReference>
<evidence type="ECO:0000313" key="2">
    <source>
        <dbReference type="EMBL" id="KAG5581862.1"/>
    </source>
</evidence>
<keyword evidence="3" id="KW-1185">Reference proteome</keyword>
<feature type="region of interest" description="Disordered" evidence="1">
    <location>
        <begin position="1"/>
        <end position="24"/>
    </location>
</feature>
<evidence type="ECO:0000256" key="1">
    <source>
        <dbReference type="SAM" id="MobiDB-lite"/>
    </source>
</evidence>